<evidence type="ECO:0000313" key="5">
    <source>
        <dbReference type="Proteomes" id="UP000015102"/>
    </source>
</evidence>
<organism evidence="4 5">
    <name type="scientific">Megaselia scalaris</name>
    <name type="common">Humpbacked fly</name>
    <name type="synonym">Phora scalaris</name>
    <dbReference type="NCBI Taxonomy" id="36166"/>
    <lineage>
        <taxon>Eukaryota</taxon>
        <taxon>Metazoa</taxon>
        <taxon>Ecdysozoa</taxon>
        <taxon>Arthropoda</taxon>
        <taxon>Hexapoda</taxon>
        <taxon>Insecta</taxon>
        <taxon>Pterygota</taxon>
        <taxon>Neoptera</taxon>
        <taxon>Endopterygota</taxon>
        <taxon>Diptera</taxon>
        <taxon>Brachycera</taxon>
        <taxon>Muscomorpha</taxon>
        <taxon>Platypezoidea</taxon>
        <taxon>Phoridae</taxon>
        <taxon>Megaseliini</taxon>
        <taxon>Megaselia</taxon>
    </lineage>
</organism>
<dbReference type="InterPro" id="IPR039164">
    <property type="entry name" value="UBR1-like"/>
</dbReference>
<dbReference type="PANTHER" id="PTHR21497:SF24">
    <property type="entry name" value="E3 UBIQUITIN-PROTEIN LIGASE UBR1"/>
    <property type="match status" value="1"/>
</dbReference>
<keyword evidence="2" id="KW-0808">Transferase</keyword>
<keyword evidence="2" id="KW-0863">Zinc-finger</keyword>
<protein>
    <recommendedName>
        <fullName evidence="2">E3 ubiquitin-protein ligase</fullName>
        <ecNumber evidence="2">2.3.2.27</ecNumber>
    </recommendedName>
</protein>
<evidence type="ECO:0000256" key="2">
    <source>
        <dbReference type="RuleBase" id="RU366018"/>
    </source>
</evidence>
<keyword evidence="2" id="KW-0479">Metal-binding</keyword>
<dbReference type="GO" id="GO:0071596">
    <property type="term" value="P:ubiquitin-dependent protein catabolic process via the N-end rule pathway"/>
    <property type="evidence" value="ECO:0007669"/>
    <property type="project" value="UniProtKB-UniRule"/>
</dbReference>
<dbReference type="Proteomes" id="UP000015102">
    <property type="component" value="Unassembled WGS sequence"/>
</dbReference>
<evidence type="ECO:0000256" key="1">
    <source>
        <dbReference type="ARBA" id="ARBA00004906"/>
    </source>
</evidence>
<dbReference type="GO" id="GO:0000151">
    <property type="term" value="C:ubiquitin ligase complex"/>
    <property type="evidence" value="ECO:0007669"/>
    <property type="project" value="TreeGrafter"/>
</dbReference>
<dbReference type="EMBL" id="CAQQ02059811">
    <property type="status" value="NOT_ANNOTATED_CDS"/>
    <property type="molecule type" value="Genomic_DNA"/>
</dbReference>
<dbReference type="SUPFAM" id="SSF54736">
    <property type="entry name" value="ClpS-like"/>
    <property type="match status" value="1"/>
</dbReference>
<dbReference type="EnsemblMetazoa" id="MESCA001855-RA">
    <property type="protein sequence ID" value="MESCA001855-PA"/>
    <property type="gene ID" value="MESCA001855"/>
</dbReference>
<accession>T1GET4</accession>
<dbReference type="Gene3D" id="3.30.1390.10">
    <property type="match status" value="1"/>
</dbReference>
<dbReference type="HOGENOM" id="CLU_394997_0_0_1"/>
<dbReference type="AlphaFoldDB" id="T1GET4"/>
<dbReference type="UniPathway" id="UPA00143"/>
<proteinExistence type="inferred from homology"/>
<dbReference type="EMBL" id="CAQQ02059816">
    <property type="status" value="NOT_ANNOTATED_CDS"/>
    <property type="molecule type" value="Genomic_DNA"/>
</dbReference>
<feature type="domain" description="Adaptor protein ClpS core" evidence="3">
    <location>
        <begin position="551"/>
        <end position="632"/>
    </location>
</feature>
<dbReference type="InterPro" id="IPR003769">
    <property type="entry name" value="ClpS_core"/>
</dbReference>
<dbReference type="GO" id="GO:0016567">
    <property type="term" value="P:protein ubiquitination"/>
    <property type="evidence" value="ECO:0007669"/>
    <property type="project" value="UniProtKB-UniRule"/>
</dbReference>
<dbReference type="GO" id="GO:0005737">
    <property type="term" value="C:cytoplasm"/>
    <property type="evidence" value="ECO:0007669"/>
    <property type="project" value="TreeGrafter"/>
</dbReference>
<sequence length="698" mass="79823">MHTFYYESIDKFVENNVLRFKKNPQSLNICRRASCILSDVRYILNFKPETWTDELRDGFMDGCKVLVKLLGVMQGMESVTRQTGQHMDYEPEWESAFNLHIKLAGVISLILDWCATDREVLTKLYALVAKKTVEKNIFLKKIDISEKKLAGHVARCNIYDVASKPVSIHLPVSRMFAGLYVLLGKFGLCYDNAPFTSTLNINRLSEEIIEPILCTQTMCAQVQAGMWRRNGYSLVGGGSAQSKFMSSNAEMFMDCEEEAQYSDNLDIEGAAAYNSTACLGFHRRFQQPEDPKFKCILCFEDAILHKDKPVLVYPAFIQKSKIIYPLAENKAVDNIEDCAPPSPHTSTCGHVMHGICWKEYFDNEVLKENRRLNRTRPPKNFQAEKREFLCPYCRCLSNAVLPLIPPQQNESNQFEENETMSFDNWLSVMHDFLNELYILEQKTVENAGVAFANTPIECEFPKLSKILEHCGLEVASMLTLCHPKDKLESALSLSKGKNSSSESKIITSRMKERCEIAFRAILTYSVKFLEIEADASLECLDNDNQSDESDEGQYCTVLYNDEGHTFEQVIQTLTRIIKCQQKDAMEIVTSIDRDGRAVAKCGTFEQCRQLQEQIEKQPMQYTSSIPRMQPLKVTVLHKRAVSCQQFALQLLTWFQDFLTRHSAFRAVFAKVIGDKTARSYNIAHILEYDSKLWKNARS</sequence>
<comment type="catalytic activity">
    <reaction evidence="2">
        <text>S-ubiquitinyl-[E2 ubiquitin-conjugating enzyme]-L-cysteine + [acceptor protein]-L-lysine = [E2 ubiquitin-conjugating enzyme]-L-cysteine + N(6)-ubiquitinyl-[acceptor protein]-L-lysine.</text>
        <dbReference type="EC" id="2.3.2.27"/>
    </reaction>
</comment>
<dbReference type="EMBL" id="CAQQ02059814">
    <property type="status" value="NOT_ANNOTATED_CDS"/>
    <property type="molecule type" value="Genomic_DNA"/>
</dbReference>
<dbReference type="EC" id="2.3.2.27" evidence="2"/>
<dbReference type="InterPro" id="IPR014719">
    <property type="entry name" value="Ribosomal_bL12_C/ClpS-like"/>
</dbReference>
<keyword evidence="2" id="KW-0833">Ubl conjugation pathway</keyword>
<evidence type="ECO:0000259" key="3">
    <source>
        <dbReference type="Pfam" id="PF02617"/>
    </source>
</evidence>
<keyword evidence="2" id="KW-0862">Zinc</keyword>
<reference evidence="5" key="1">
    <citation type="submission" date="2013-02" db="EMBL/GenBank/DDBJ databases">
        <authorList>
            <person name="Hughes D."/>
        </authorList>
    </citation>
    <scope>NUCLEOTIDE SEQUENCE</scope>
    <source>
        <strain>Durham</strain>
        <strain evidence="5">NC isolate 2 -- Noor lab</strain>
    </source>
</reference>
<comment type="similarity">
    <text evidence="2">Belongs to the E3 ubiquitin-protein ligase UBR1-like family.</text>
</comment>
<comment type="function">
    <text evidence="2">Ubiquitin ligase protein which is a component of the N-end rule pathway. Recognizes and binds to proteins bearing specific N-terminal residues that are destabilizing according to the N-end rule, leading to their ubiquitination and subsequent degradation.</text>
</comment>
<reference evidence="4" key="2">
    <citation type="submission" date="2015-06" db="UniProtKB">
        <authorList>
            <consortium name="EnsemblMetazoa"/>
        </authorList>
    </citation>
    <scope>IDENTIFICATION</scope>
</reference>
<dbReference type="PANTHER" id="PTHR21497">
    <property type="entry name" value="UBIQUITIN LIGASE E3 ALPHA-RELATED"/>
    <property type="match status" value="1"/>
</dbReference>
<dbReference type="STRING" id="36166.T1GET4"/>
<dbReference type="GO" id="GO:0061630">
    <property type="term" value="F:ubiquitin protein ligase activity"/>
    <property type="evidence" value="ECO:0007669"/>
    <property type="project" value="UniProtKB-UniRule"/>
</dbReference>
<dbReference type="EMBL" id="CAQQ02059813">
    <property type="status" value="NOT_ANNOTATED_CDS"/>
    <property type="molecule type" value="Genomic_DNA"/>
</dbReference>
<dbReference type="Pfam" id="PF02617">
    <property type="entry name" value="ClpS"/>
    <property type="match status" value="1"/>
</dbReference>
<dbReference type="GO" id="GO:0008270">
    <property type="term" value="F:zinc ion binding"/>
    <property type="evidence" value="ECO:0007669"/>
    <property type="project" value="UniProtKB-UniRule"/>
</dbReference>
<dbReference type="EMBL" id="CAQQ02059812">
    <property type="status" value="NOT_ANNOTATED_CDS"/>
    <property type="molecule type" value="Genomic_DNA"/>
</dbReference>
<keyword evidence="5" id="KW-1185">Reference proteome</keyword>
<name>T1GET4_MEGSC</name>
<evidence type="ECO:0000313" key="4">
    <source>
        <dbReference type="EnsemblMetazoa" id="MESCA001855-PA"/>
    </source>
</evidence>
<comment type="pathway">
    <text evidence="1 2">Protein modification; protein ubiquitination.</text>
</comment>
<dbReference type="EMBL" id="CAQQ02059815">
    <property type="status" value="NOT_ANNOTATED_CDS"/>
    <property type="molecule type" value="Genomic_DNA"/>
</dbReference>